<dbReference type="WBParaSite" id="Pan_g17041.t1">
    <property type="protein sequence ID" value="Pan_g17041.t1"/>
    <property type="gene ID" value="Pan_g17041"/>
</dbReference>
<evidence type="ECO:0000313" key="1">
    <source>
        <dbReference type="Proteomes" id="UP000492821"/>
    </source>
</evidence>
<protein>
    <submittedName>
        <fullName evidence="2">Secreted protein</fullName>
    </submittedName>
</protein>
<accession>A0A7E4V6F4</accession>
<dbReference type="Proteomes" id="UP000492821">
    <property type="component" value="Unassembled WGS sequence"/>
</dbReference>
<keyword evidence="1" id="KW-1185">Reference proteome</keyword>
<sequence>MRLSIRLRFIAKTADVAAEEAAAAEPVDLAVVVVAELAAPVVEATTAAADTATVAVMEAAMVADTTESTCIYDYV</sequence>
<dbReference type="AlphaFoldDB" id="A0A7E4V6F4"/>
<reference evidence="1" key="1">
    <citation type="journal article" date="2013" name="Genetics">
        <title>The draft genome and transcriptome of Panagrellus redivivus are shaped by the harsh demands of a free-living lifestyle.</title>
        <authorList>
            <person name="Srinivasan J."/>
            <person name="Dillman A.R."/>
            <person name="Macchietto M.G."/>
            <person name="Heikkinen L."/>
            <person name="Lakso M."/>
            <person name="Fracchia K.M."/>
            <person name="Antoshechkin I."/>
            <person name="Mortazavi A."/>
            <person name="Wong G."/>
            <person name="Sternberg P.W."/>
        </authorList>
    </citation>
    <scope>NUCLEOTIDE SEQUENCE [LARGE SCALE GENOMIC DNA]</scope>
    <source>
        <strain evidence="1">MT8872</strain>
    </source>
</reference>
<name>A0A7E4V6F4_PANRE</name>
<organism evidence="1 2">
    <name type="scientific">Panagrellus redivivus</name>
    <name type="common">Microworm</name>
    <dbReference type="NCBI Taxonomy" id="6233"/>
    <lineage>
        <taxon>Eukaryota</taxon>
        <taxon>Metazoa</taxon>
        <taxon>Ecdysozoa</taxon>
        <taxon>Nematoda</taxon>
        <taxon>Chromadorea</taxon>
        <taxon>Rhabditida</taxon>
        <taxon>Tylenchina</taxon>
        <taxon>Panagrolaimomorpha</taxon>
        <taxon>Panagrolaimoidea</taxon>
        <taxon>Panagrolaimidae</taxon>
        <taxon>Panagrellus</taxon>
    </lineage>
</organism>
<reference evidence="2" key="2">
    <citation type="submission" date="2020-10" db="UniProtKB">
        <authorList>
            <consortium name="WormBaseParasite"/>
        </authorList>
    </citation>
    <scope>IDENTIFICATION</scope>
</reference>
<proteinExistence type="predicted"/>
<evidence type="ECO:0000313" key="2">
    <source>
        <dbReference type="WBParaSite" id="Pan_g17041.t1"/>
    </source>
</evidence>